<name>A0A9D1L829_9FIRM</name>
<sequence>MYRIFIVEDDEVIGKEIARRLESWGFEARLCDDFRDVVAQFIAWDPQLVLMDISLPFFNGYHWCEEIRKISKVPVMFISSAGDHMNIIMAINMGADDFVTKPFDMDLLLTKVHALLRRSYDFNASHSGIFQHRGVLLNSSAATVTFGDKKAELSKNENRILSTLLENKGRTVSRDTLMNKLWETDSFVDENTLSVNVTRLRKTLASIGIDDLIKTKKGLGYIIE</sequence>
<dbReference type="Gene3D" id="1.10.10.10">
    <property type="entry name" value="Winged helix-like DNA-binding domain superfamily/Winged helix DNA-binding domain"/>
    <property type="match status" value="1"/>
</dbReference>
<dbReference type="Gene3D" id="3.40.50.2300">
    <property type="match status" value="1"/>
</dbReference>
<gene>
    <name evidence="10" type="ORF">IAC50_09320</name>
</gene>
<dbReference type="AlphaFoldDB" id="A0A9D1L829"/>
<evidence type="ECO:0000256" key="5">
    <source>
        <dbReference type="ARBA" id="ARBA00024867"/>
    </source>
</evidence>
<keyword evidence="3 7" id="KW-0238">DNA-binding</keyword>
<protein>
    <recommendedName>
        <fullName evidence="1">Stage 0 sporulation protein A homolog</fullName>
    </recommendedName>
</protein>
<evidence type="ECO:0000259" key="9">
    <source>
        <dbReference type="PROSITE" id="PS51755"/>
    </source>
</evidence>
<evidence type="ECO:0000313" key="10">
    <source>
        <dbReference type="EMBL" id="HIU26678.1"/>
    </source>
</evidence>
<keyword evidence="2" id="KW-0805">Transcription regulation</keyword>
<proteinExistence type="predicted"/>
<dbReference type="PROSITE" id="PS50110">
    <property type="entry name" value="RESPONSE_REGULATORY"/>
    <property type="match status" value="1"/>
</dbReference>
<feature type="domain" description="Response regulatory" evidence="8">
    <location>
        <begin position="3"/>
        <end position="116"/>
    </location>
</feature>
<dbReference type="GO" id="GO:0005829">
    <property type="term" value="C:cytosol"/>
    <property type="evidence" value="ECO:0007669"/>
    <property type="project" value="TreeGrafter"/>
</dbReference>
<dbReference type="CDD" id="cd18159">
    <property type="entry name" value="REC_OmpR_NsrR-like"/>
    <property type="match status" value="1"/>
</dbReference>
<dbReference type="InterPro" id="IPR011006">
    <property type="entry name" value="CheY-like_superfamily"/>
</dbReference>
<evidence type="ECO:0000313" key="11">
    <source>
        <dbReference type="Proteomes" id="UP000824090"/>
    </source>
</evidence>
<reference evidence="10" key="1">
    <citation type="submission" date="2020-10" db="EMBL/GenBank/DDBJ databases">
        <authorList>
            <person name="Gilroy R."/>
        </authorList>
    </citation>
    <scope>NUCLEOTIDE SEQUENCE</scope>
    <source>
        <strain evidence="10">ChiHcec3-6078</strain>
    </source>
</reference>
<dbReference type="Pfam" id="PF00072">
    <property type="entry name" value="Response_reg"/>
    <property type="match status" value="1"/>
</dbReference>
<dbReference type="GO" id="GO:0032993">
    <property type="term" value="C:protein-DNA complex"/>
    <property type="evidence" value="ECO:0007669"/>
    <property type="project" value="TreeGrafter"/>
</dbReference>
<accession>A0A9D1L829</accession>
<evidence type="ECO:0000256" key="2">
    <source>
        <dbReference type="ARBA" id="ARBA00023015"/>
    </source>
</evidence>
<feature type="modified residue" description="4-aspartylphosphate" evidence="6">
    <location>
        <position position="52"/>
    </location>
</feature>
<keyword evidence="4" id="KW-0804">Transcription</keyword>
<dbReference type="SUPFAM" id="SSF52172">
    <property type="entry name" value="CheY-like"/>
    <property type="match status" value="1"/>
</dbReference>
<evidence type="ECO:0000256" key="1">
    <source>
        <dbReference type="ARBA" id="ARBA00018672"/>
    </source>
</evidence>
<dbReference type="Pfam" id="PF00486">
    <property type="entry name" value="Trans_reg_C"/>
    <property type="match status" value="1"/>
</dbReference>
<dbReference type="PANTHER" id="PTHR48111:SF43">
    <property type="entry name" value="STAGE 0 SPORULATION PROTEIN A HOMOLOG"/>
    <property type="match status" value="1"/>
</dbReference>
<dbReference type="PROSITE" id="PS51755">
    <property type="entry name" value="OMPR_PHOB"/>
    <property type="match status" value="1"/>
</dbReference>
<dbReference type="GO" id="GO:0000156">
    <property type="term" value="F:phosphorelay response regulator activity"/>
    <property type="evidence" value="ECO:0007669"/>
    <property type="project" value="TreeGrafter"/>
</dbReference>
<dbReference type="SMART" id="SM00862">
    <property type="entry name" value="Trans_reg_C"/>
    <property type="match status" value="1"/>
</dbReference>
<feature type="DNA-binding region" description="OmpR/PhoB-type" evidence="7">
    <location>
        <begin position="127"/>
        <end position="224"/>
    </location>
</feature>
<dbReference type="InterPro" id="IPR016032">
    <property type="entry name" value="Sig_transdc_resp-reg_C-effctor"/>
</dbReference>
<dbReference type="CDD" id="cd00383">
    <property type="entry name" value="trans_reg_C"/>
    <property type="match status" value="1"/>
</dbReference>
<organism evidence="10 11">
    <name type="scientific">Candidatus Allocopromorpha excrementigallinarum</name>
    <dbReference type="NCBI Taxonomy" id="2840742"/>
    <lineage>
        <taxon>Bacteria</taxon>
        <taxon>Bacillati</taxon>
        <taxon>Bacillota</taxon>
        <taxon>Clostridia</taxon>
        <taxon>Eubacteriales</taxon>
        <taxon>Eubacteriaceae</taxon>
        <taxon>Eubacteriaceae incertae sedis</taxon>
        <taxon>Candidatus Allocopromorpha</taxon>
    </lineage>
</organism>
<comment type="function">
    <text evidence="5">May play the central regulatory role in sporulation. It may be an element of the effector pathway responsible for the activation of sporulation genes in response to nutritional stress. Spo0A may act in concert with spo0H (a sigma factor) to control the expression of some genes that are critical to the sporulation process.</text>
</comment>
<dbReference type="InterPro" id="IPR036388">
    <property type="entry name" value="WH-like_DNA-bd_sf"/>
</dbReference>
<dbReference type="SMART" id="SM00448">
    <property type="entry name" value="REC"/>
    <property type="match status" value="1"/>
</dbReference>
<dbReference type="EMBL" id="DVMP01000163">
    <property type="protein sequence ID" value="HIU26678.1"/>
    <property type="molecule type" value="Genomic_DNA"/>
</dbReference>
<evidence type="ECO:0000259" key="8">
    <source>
        <dbReference type="PROSITE" id="PS50110"/>
    </source>
</evidence>
<dbReference type="InterPro" id="IPR001789">
    <property type="entry name" value="Sig_transdc_resp-reg_receiver"/>
</dbReference>
<dbReference type="Proteomes" id="UP000824090">
    <property type="component" value="Unassembled WGS sequence"/>
</dbReference>
<evidence type="ECO:0000256" key="7">
    <source>
        <dbReference type="PROSITE-ProRule" id="PRU01091"/>
    </source>
</evidence>
<dbReference type="InterPro" id="IPR039420">
    <property type="entry name" value="WalR-like"/>
</dbReference>
<comment type="caution">
    <text evidence="10">The sequence shown here is derived from an EMBL/GenBank/DDBJ whole genome shotgun (WGS) entry which is preliminary data.</text>
</comment>
<keyword evidence="6" id="KW-0597">Phosphoprotein</keyword>
<feature type="domain" description="OmpR/PhoB-type" evidence="9">
    <location>
        <begin position="127"/>
        <end position="224"/>
    </location>
</feature>
<evidence type="ECO:0000256" key="4">
    <source>
        <dbReference type="ARBA" id="ARBA00023163"/>
    </source>
</evidence>
<evidence type="ECO:0000256" key="6">
    <source>
        <dbReference type="PROSITE-ProRule" id="PRU00169"/>
    </source>
</evidence>
<dbReference type="GO" id="GO:0006355">
    <property type="term" value="P:regulation of DNA-templated transcription"/>
    <property type="evidence" value="ECO:0007669"/>
    <property type="project" value="InterPro"/>
</dbReference>
<dbReference type="SUPFAM" id="SSF46894">
    <property type="entry name" value="C-terminal effector domain of the bipartite response regulators"/>
    <property type="match status" value="1"/>
</dbReference>
<evidence type="ECO:0000256" key="3">
    <source>
        <dbReference type="ARBA" id="ARBA00023125"/>
    </source>
</evidence>
<reference evidence="10" key="2">
    <citation type="journal article" date="2021" name="PeerJ">
        <title>Extensive microbial diversity within the chicken gut microbiome revealed by metagenomics and culture.</title>
        <authorList>
            <person name="Gilroy R."/>
            <person name="Ravi A."/>
            <person name="Getino M."/>
            <person name="Pursley I."/>
            <person name="Horton D.L."/>
            <person name="Alikhan N.F."/>
            <person name="Baker D."/>
            <person name="Gharbi K."/>
            <person name="Hall N."/>
            <person name="Watson M."/>
            <person name="Adriaenssens E.M."/>
            <person name="Foster-Nyarko E."/>
            <person name="Jarju S."/>
            <person name="Secka A."/>
            <person name="Antonio M."/>
            <person name="Oren A."/>
            <person name="Chaudhuri R.R."/>
            <person name="La Ragione R."/>
            <person name="Hildebrand F."/>
            <person name="Pallen M.J."/>
        </authorList>
    </citation>
    <scope>NUCLEOTIDE SEQUENCE</scope>
    <source>
        <strain evidence="10">ChiHcec3-6078</strain>
    </source>
</reference>
<dbReference type="GO" id="GO:0000976">
    <property type="term" value="F:transcription cis-regulatory region binding"/>
    <property type="evidence" value="ECO:0007669"/>
    <property type="project" value="TreeGrafter"/>
</dbReference>
<dbReference type="PANTHER" id="PTHR48111">
    <property type="entry name" value="REGULATOR OF RPOS"/>
    <property type="match status" value="1"/>
</dbReference>
<dbReference type="InterPro" id="IPR001867">
    <property type="entry name" value="OmpR/PhoB-type_DNA-bd"/>
</dbReference>